<reference evidence="1 2" key="1">
    <citation type="submission" date="2021-06" db="EMBL/GenBank/DDBJ databases">
        <title>Caerostris extrusa draft genome.</title>
        <authorList>
            <person name="Kono N."/>
            <person name="Arakawa K."/>
        </authorList>
    </citation>
    <scope>NUCLEOTIDE SEQUENCE [LARGE SCALE GENOMIC DNA]</scope>
</reference>
<evidence type="ECO:0000313" key="1">
    <source>
        <dbReference type="EMBL" id="GIY18302.1"/>
    </source>
</evidence>
<keyword evidence="2" id="KW-1185">Reference proteome</keyword>
<dbReference type="AlphaFoldDB" id="A0AAV4RCV9"/>
<sequence>MKPTADILMVWDGSIKNKTTTKKRNTVHCEAELHVAFQLPPDARMQIFSFFLLPLVRDLLPIVQLIRWLAFACHGQAMQMIVMLSGYVWNELFGLCFVESK</sequence>
<comment type="caution">
    <text evidence="1">The sequence shown here is derived from an EMBL/GenBank/DDBJ whole genome shotgun (WGS) entry which is preliminary data.</text>
</comment>
<accession>A0AAV4RCV9</accession>
<dbReference type="EMBL" id="BPLR01007603">
    <property type="protein sequence ID" value="GIY18302.1"/>
    <property type="molecule type" value="Genomic_DNA"/>
</dbReference>
<evidence type="ECO:0000313" key="2">
    <source>
        <dbReference type="Proteomes" id="UP001054945"/>
    </source>
</evidence>
<organism evidence="1 2">
    <name type="scientific">Caerostris extrusa</name>
    <name type="common">Bark spider</name>
    <name type="synonym">Caerostris bankana</name>
    <dbReference type="NCBI Taxonomy" id="172846"/>
    <lineage>
        <taxon>Eukaryota</taxon>
        <taxon>Metazoa</taxon>
        <taxon>Ecdysozoa</taxon>
        <taxon>Arthropoda</taxon>
        <taxon>Chelicerata</taxon>
        <taxon>Arachnida</taxon>
        <taxon>Araneae</taxon>
        <taxon>Araneomorphae</taxon>
        <taxon>Entelegynae</taxon>
        <taxon>Araneoidea</taxon>
        <taxon>Araneidae</taxon>
        <taxon>Caerostris</taxon>
    </lineage>
</organism>
<name>A0AAV4RCV9_CAEEX</name>
<gene>
    <name evidence="1" type="ORF">CEXT_312761</name>
</gene>
<dbReference type="Proteomes" id="UP001054945">
    <property type="component" value="Unassembled WGS sequence"/>
</dbReference>
<protein>
    <submittedName>
        <fullName evidence="1">Uncharacterized protein</fullName>
    </submittedName>
</protein>
<proteinExistence type="predicted"/>